<accession>A0A1Y6C5H5</accession>
<dbReference type="NCBIfam" id="TIGR00745">
    <property type="entry name" value="apbA_panE"/>
    <property type="match status" value="1"/>
</dbReference>
<evidence type="ECO:0000256" key="4">
    <source>
        <dbReference type="ARBA" id="ARBA00013014"/>
    </source>
</evidence>
<dbReference type="Pfam" id="PF02558">
    <property type="entry name" value="ApbA"/>
    <property type="match status" value="1"/>
</dbReference>
<dbReference type="Proteomes" id="UP000192917">
    <property type="component" value="Unassembled WGS sequence"/>
</dbReference>
<evidence type="ECO:0000256" key="10">
    <source>
        <dbReference type="ARBA" id="ARBA00048793"/>
    </source>
</evidence>
<organism evidence="14 15">
    <name type="scientific">Tistlia consotensis USBA 355</name>
    <dbReference type="NCBI Taxonomy" id="560819"/>
    <lineage>
        <taxon>Bacteria</taxon>
        <taxon>Pseudomonadati</taxon>
        <taxon>Pseudomonadota</taxon>
        <taxon>Alphaproteobacteria</taxon>
        <taxon>Rhodospirillales</taxon>
        <taxon>Rhodovibrionaceae</taxon>
        <taxon>Tistlia</taxon>
    </lineage>
</organism>
<dbReference type="AlphaFoldDB" id="A0A1Y6C5H5"/>
<reference evidence="14 15" key="1">
    <citation type="submission" date="2017-04" db="EMBL/GenBank/DDBJ databases">
        <authorList>
            <person name="Afonso C.L."/>
            <person name="Miller P.J."/>
            <person name="Scott M.A."/>
            <person name="Spackman E."/>
            <person name="Goraichik I."/>
            <person name="Dimitrov K.M."/>
            <person name="Suarez D.L."/>
            <person name="Swayne D.E."/>
        </authorList>
    </citation>
    <scope>NUCLEOTIDE SEQUENCE [LARGE SCALE GENOMIC DNA]</scope>
    <source>
        <strain evidence="14 15">USBA 355</strain>
    </source>
</reference>
<dbReference type="PANTHER" id="PTHR21708:SF26">
    <property type="entry name" value="2-DEHYDROPANTOATE 2-REDUCTASE"/>
    <property type="match status" value="1"/>
</dbReference>
<keyword evidence="15" id="KW-1185">Reference proteome</keyword>
<dbReference type="RefSeq" id="WP_085123561.1">
    <property type="nucleotide sequence ID" value="NZ_FWZX01000012.1"/>
</dbReference>
<dbReference type="UniPathway" id="UPA00028">
    <property type="reaction ID" value="UER00004"/>
</dbReference>
<dbReference type="InterPro" id="IPR013332">
    <property type="entry name" value="KPR_N"/>
</dbReference>
<dbReference type="SUPFAM" id="SSF51735">
    <property type="entry name" value="NAD(P)-binding Rossmann-fold domains"/>
    <property type="match status" value="1"/>
</dbReference>
<comment type="pathway">
    <text evidence="2 11">Cofactor biosynthesis; (R)-pantothenate biosynthesis; (R)-pantoate from 3-methyl-2-oxobutanoate: step 2/2.</text>
</comment>
<dbReference type="Gene3D" id="3.40.50.720">
    <property type="entry name" value="NAD(P)-binding Rossmann-like Domain"/>
    <property type="match status" value="1"/>
</dbReference>
<dbReference type="Pfam" id="PF08546">
    <property type="entry name" value="ApbA_C"/>
    <property type="match status" value="1"/>
</dbReference>
<evidence type="ECO:0000256" key="7">
    <source>
        <dbReference type="ARBA" id="ARBA00022857"/>
    </source>
</evidence>
<evidence type="ECO:0000256" key="11">
    <source>
        <dbReference type="RuleBase" id="RU362068"/>
    </source>
</evidence>
<proteinExistence type="inferred from homology"/>
<dbReference type="InterPro" id="IPR036291">
    <property type="entry name" value="NAD(P)-bd_dom_sf"/>
</dbReference>
<evidence type="ECO:0000313" key="15">
    <source>
        <dbReference type="Proteomes" id="UP000192917"/>
    </source>
</evidence>
<dbReference type="GO" id="GO:0005737">
    <property type="term" value="C:cytoplasm"/>
    <property type="evidence" value="ECO:0007669"/>
    <property type="project" value="TreeGrafter"/>
</dbReference>
<evidence type="ECO:0000259" key="13">
    <source>
        <dbReference type="Pfam" id="PF08546"/>
    </source>
</evidence>
<gene>
    <name evidence="14" type="ORF">SAMN05428998_11223</name>
</gene>
<evidence type="ECO:0000259" key="12">
    <source>
        <dbReference type="Pfam" id="PF02558"/>
    </source>
</evidence>
<feature type="domain" description="Ketopantoate reductase C-terminal" evidence="13">
    <location>
        <begin position="182"/>
        <end position="305"/>
    </location>
</feature>
<keyword evidence="6 11" id="KW-0566">Pantothenate biosynthesis</keyword>
<comment type="catalytic activity">
    <reaction evidence="10 11">
        <text>(R)-pantoate + NADP(+) = 2-dehydropantoate + NADPH + H(+)</text>
        <dbReference type="Rhea" id="RHEA:16233"/>
        <dbReference type="ChEBI" id="CHEBI:11561"/>
        <dbReference type="ChEBI" id="CHEBI:15378"/>
        <dbReference type="ChEBI" id="CHEBI:15980"/>
        <dbReference type="ChEBI" id="CHEBI:57783"/>
        <dbReference type="ChEBI" id="CHEBI:58349"/>
        <dbReference type="EC" id="1.1.1.169"/>
    </reaction>
</comment>
<protein>
    <recommendedName>
        <fullName evidence="5 11">2-dehydropantoate 2-reductase</fullName>
        <ecNumber evidence="4 11">1.1.1.169</ecNumber>
    </recommendedName>
    <alternativeName>
        <fullName evidence="9 11">Ketopantoate reductase</fullName>
    </alternativeName>
</protein>
<dbReference type="InterPro" id="IPR008927">
    <property type="entry name" value="6-PGluconate_DH-like_C_sf"/>
</dbReference>
<evidence type="ECO:0000256" key="2">
    <source>
        <dbReference type="ARBA" id="ARBA00004994"/>
    </source>
</evidence>
<dbReference type="GO" id="GO:0008677">
    <property type="term" value="F:2-dehydropantoate 2-reductase activity"/>
    <property type="evidence" value="ECO:0007669"/>
    <property type="project" value="UniProtKB-EC"/>
</dbReference>
<dbReference type="FunFam" id="1.10.1040.10:FF:000017">
    <property type="entry name" value="2-dehydropantoate 2-reductase"/>
    <property type="match status" value="1"/>
</dbReference>
<dbReference type="EC" id="1.1.1.169" evidence="4 11"/>
<name>A0A1Y6C5H5_9PROT</name>
<evidence type="ECO:0000256" key="3">
    <source>
        <dbReference type="ARBA" id="ARBA00007870"/>
    </source>
</evidence>
<evidence type="ECO:0000256" key="9">
    <source>
        <dbReference type="ARBA" id="ARBA00032024"/>
    </source>
</evidence>
<keyword evidence="7 11" id="KW-0521">NADP</keyword>
<dbReference type="PANTHER" id="PTHR21708">
    <property type="entry name" value="PROBABLE 2-DEHYDROPANTOATE 2-REDUCTASE"/>
    <property type="match status" value="1"/>
</dbReference>
<dbReference type="SUPFAM" id="SSF48179">
    <property type="entry name" value="6-phosphogluconate dehydrogenase C-terminal domain-like"/>
    <property type="match status" value="1"/>
</dbReference>
<dbReference type="InterPro" id="IPR013752">
    <property type="entry name" value="KPA_reductase"/>
</dbReference>
<evidence type="ECO:0000313" key="14">
    <source>
        <dbReference type="EMBL" id="SMF35633.1"/>
    </source>
</evidence>
<dbReference type="InterPro" id="IPR003710">
    <property type="entry name" value="ApbA"/>
</dbReference>
<evidence type="ECO:0000256" key="5">
    <source>
        <dbReference type="ARBA" id="ARBA00019465"/>
    </source>
</evidence>
<evidence type="ECO:0000256" key="6">
    <source>
        <dbReference type="ARBA" id="ARBA00022655"/>
    </source>
</evidence>
<evidence type="ECO:0000256" key="8">
    <source>
        <dbReference type="ARBA" id="ARBA00023002"/>
    </source>
</evidence>
<dbReference type="STRING" id="560819.SAMN05428998_11223"/>
<dbReference type="FunFam" id="3.40.50.720:FF:000307">
    <property type="entry name" value="2-dehydropantoate 2-reductase"/>
    <property type="match status" value="1"/>
</dbReference>
<sequence length="312" mass="32385">MDGTKASFAIMGSGGVGGFFGARLARAGFPTTFVARGAHLKAMRDRGLAVEAPGESFTLPVAATDDPATIGPVDFVLFSVKLWDTESAAEACRPLIGPDTAVLSLQNGVDSEERIAAILGAQHVLGGVAEISAAIAEPGLIRCVSAFQRIRFGELDGRASARCERLDAALTEAGIDHARPADIQAALWTKFIMLVGLSALTAVTRRTVGEVRADPDTRALLLQVMTETLAVGKAGGVALDDGLVEVLAERANGLGAHVKASMALDLERGNRLELPWLSGKVVALGKALGVPTPANGFVYAALKLHQDGTPKT</sequence>
<keyword evidence="8 11" id="KW-0560">Oxidoreductase</keyword>
<evidence type="ECO:0000256" key="1">
    <source>
        <dbReference type="ARBA" id="ARBA00002919"/>
    </source>
</evidence>
<dbReference type="Gene3D" id="1.10.1040.10">
    <property type="entry name" value="N-(1-d-carboxylethyl)-l-norvaline Dehydrogenase, domain 2"/>
    <property type="match status" value="1"/>
</dbReference>
<dbReference type="InterPro" id="IPR013328">
    <property type="entry name" value="6PGD_dom2"/>
</dbReference>
<comment type="function">
    <text evidence="1 11">Catalyzes the NADPH-dependent reduction of ketopantoate into pantoic acid.</text>
</comment>
<dbReference type="EMBL" id="FWZX01000012">
    <property type="protein sequence ID" value="SMF35633.1"/>
    <property type="molecule type" value="Genomic_DNA"/>
</dbReference>
<dbReference type="InterPro" id="IPR051402">
    <property type="entry name" value="KPR-Related"/>
</dbReference>
<dbReference type="GO" id="GO:0015940">
    <property type="term" value="P:pantothenate biosynthetic process"/>
    <property type="evidence" value="ECO:0007669"/>
    <property type="project" value="UniProtKB-UniPathway"/>
</dbReference>
<feature type="domain" description="Ketopantoate reductase N-terminal" evidence="12">
    <location>
        <begin position="9"/>
        <end position="156"/>
    </location>
</feature>
<comment type="similarity">
    <text evidence="3 11">Belongs to the ketopantoate reductase family.</text>
</comment>